<dbReference type="Pfam" id="PF01699">
    <property type="entry name" value="Na_Ca_ex"/>
    <property type="match status" value="2"/>
</dbReference>
<dbReference type="Gene3D" id="1.20.1420.30">
    <property type="entry name" value="NCX, central ion-binding region"/>
    <property type="match status" value="2"/>
</dbReference>
<dbReference type="InterPro" id="IPR004837">
    <property type="entry name" value="NaCa_Exmemb"/>
</dbReference>
<feature type="transmembrane region" description="Helical" evidence="5">
    <location>
        <begin position="275"/>
        <end position="292"/>
    </location>
</feature>
<evidence type="ECO:0000256" key="2">
    <source>
        <dbReference type="ARBA" id="ARBA00022692"/>
    </source>
</evidence>
<keyword evidence="3 5" id="KW-1133">Transmembrane helix</keyword>
<feature type="transmembrane region" description="Helical" evidence="5">
    <location>
        <begin position="242"/>
        <end position="263"/>
    </location>
</feature>
<dbReference type="GO" id="GO:0006874">
    <property type="term" value="P:intracellular calcium ion homeostasis"/>
    <property type="evidence" value="ECO:0007669"/>
    <property type="project" value="TreeGrafter"/>
</dbReference>
<keyword evidence="4 5" id="KW-0472">Membrane</keyword>
<sequence>MITASLALLLGFALLVWSADKFVDGAAASAGHFGMPPLLIGMIIVGFGTSAPEMVVSAMASIDGKPDLALGNALGSNIVNIGLILGITAIIAPIAVQSNIIRKELPLLILIGILAGILLWDGELTRVEAIVLLIGFFGLIGWSIYSALKGKGDALEAETESELKEHAMPLKNAMMWLLIGLVLLVVSSRILVWGAVTIAQSLGVSDLIIGLTIVALGTSLPELAASVAAARKGEHDIAIGNVVGSNMFNILAVIGIAGVISPISGIGVEVFARDWTVMMGLTVALVVMCMGFRGPGRINRFEGLLLLIAIVAYNLFLFSTVAG</sequence>
<dbReference type="Proteomes" id="UP000033633">
    <property type="component" value="Unassembled WGS sequence"/>
</dbReference>
<dbReference type="OrthoDB" id="9794225at2"/>
<evidence type="ECO:0000313" key="7">
    <source>
        <dbReference type="EMBL" id="KKC99650.1"/>
    </source>
</evidence>
<organism evidence="7 8">
    <name type="scientific">Photobacterium halotolerans</name>
    <dbReference type="NCBI Taxonomy" id="265726"/>
    <lineage>
        <taxon>Bacteria</taxon>
        <taxon>Pseudomonadati</taxon>
        <taxon>Pseudomonadota</taxon>
        <taxon>Gammaproteobacteria</taxon>
        <taxon>Vibrionales</taxon>
        <taxon>Vibrionaceae</taxon>
        <taxon>Photobacterium</taxon>
    </lineage>
</organism>
<dbReference type="GO" id="GO:0005886">
    <property type="term" value="C:plasma membrane"/>
    <property type="evidence" value="ECO:0007669"/>
    <property type="project" value="TreeGrafter"/>
</dbReference>
<dbReference type="GO" id="GO:0005262">
    <property type="term" value="F:calcium channel activity"/>
    <property type="evidence" value="ECO:0007669"/>
    <property type="project" value="TreeGrafter"/>
</dbReference>
<evidence type="ECO:0000256" key="3">
    <source>
        <dbReference type="ARBA" id="ARBA00022989"/>
    </source>
</evidence>
<evidence type="ECO:0000256" key="1">
    <source>
        <dbReference type="ARBA" id="ARBA00004141"/>
    </source>
</evidence>
<protein>
    <submittedName>
        <fullName evidence="7">Calcium/sodium:proton antiporter</fullName>
    </submittedName>
</protein>
<keyword evidence="2 5" id="KW-0812">Transmembrane</keyword>
<accession>A0A0F5VBV8</accession>
<evidence type="ECO:0000256" key="5">
    <source>
        <dbReference type="SAM" id="Phobius"/>
    </source>
</evidence>
<feature type="transmembrane region" description="Helical" evidence="5">
    <location>
        <begin position="304"/>
        <end position="322"/>
    </location>
</feature>
<dbReference type="GO" id="GO:0008273">
    <property type="term" value="F:calcium, potassium:sodium antiporter activity"/>
    <property type="evidence" value="ECO:0007669"/>
    <property type="project" value="TreeGrafter"/>
</dbReference>
<feature type="domain" description="Sodium/calcium exchanger membrane region" evidence="6">
    <location>
        <begin position="174"/>
        <end position="318"/>
    </location>
</feature>
<keyword evidence="8" id="KW-1185">Reference proteome</keyword>
<name>A0A0F5VBV8_9GAMM</name>
<dbReference type="EMBL" id="JWYV01000009">
    <property type="protein sequence ID" value="KKC99650.1"/>
    <property type="molecule type" value="Genomic_DNA"/>
</dbReference>
<gene>
    <name evidence="7" type="ORF">KY46_12100</name>
</gene>
<dbReference type="PANTHER" id="PTHR10846:SF8">
    <property type="entry name" value="INNER MEMBRANE PROTEIN YRBG"/>
    <property type="match status" value="1"/>
</dbReference>
<feature type="transmembrane region" description="Helical" evidence="5">
    <location>
        <begin position="208"/>
        <end position="230"/>
    </location>
</feature>
<dbReference type="PATRIC" id="fig|265726.11.peg.4596"/>
<dbReference type="NCBIfam" id="TIGR00367">
    <property type="entry name" value="calcium/sodium antiporter"/>
    <property type="match status" value="1"/>
</dbReference>
<reference evidence="7 8" key="1">
    <citation type="submission" date="2014-12" db="EMBL/GenBank/DDBJ databases">
        <title>Mercury Reductase activity and rhizosphere competence traits in the genome of root associated Photobacterium halotolerans MELD1.</title>
        <authorList>
            <person name="Mathew D.C."/>
            <person name="Huang C.-C."/>
        </authorList>
    </citation>
    <scope>NUCLEOTIDE SEQUENCE [LARGE SCALE GENOMIC DNA]</scope>
    <source>
        <strain evidence="7 8">MELD1</strain>
    </source>
</reference>
<evidence type="ECO:0000259" key="6">
    <source>
        <dbReference type="Pfam" id="PF01699"/>
    </source>
</evidence>
<dbReference type="InterPro" id="IPR044880">
    <property type="entry name" value="NCX_ion-bd_dom_sf"/>
</dbReference>
<dbReference type="PANTHER" id="PTHR10846">
    <property type="entry name" value="SODIUM/POTASSIUM/CALCIUM EXCHANGER"/>
    <property type="match status" value="1"/>
</dbReference>
<comment type="subcellular location">
    <subcellularLocation>
        <location evidence="1">Membrane</location>
        <topology evidence="1">Multi-pass membrane protein</topology>
    </subcellularLocation>
</comment>
<evidence type="ECO:0000313" key="8">
    <source>
        <dbReference type="Proteomes" id="UP000033633"/>
    </source>
</evidence>
<proteinExistence type="predicted"/>
<feature type="transmembrane region" description="Helical" evidence="5">
    <location>
        <begin position="173"/>
        <end position="196"/>
    </location>
</feature>
<dbReference type="AlphaFoldDB" id="A0A0F5VBV8"/>
<dbReference type="InterPro" id="IPR004481">
    <property type="entry name" value="K/Na/Ca-exchanger"/>
</dbReference>
<dbReference type="STRING" id="265726.KY46_12100"/>
<feature type="domain" description="Sodium/calcium exchanger membrane region" evidence="6">
    <location>
        <begin position="6"/>
        <end position="144"/>
    </location>
</feature>
<comment type="caution">
    <text evidence="7">The sequence shown here is derived from an EMBL/GenBank/DDBJ whole genome shotgun (WGS) entry which is preliminary data.</text>
</comment>
<feature type="transmembrane region" description="Helical" evidence="5">
    <location>
        <begin position="129"/>
        <end position="148"/>
    </location>
</feature>
<dbReference type="RefSeq" id="WP_046220888.1">
    <property type="nucleotide sequence ID" value="NZ_JWYV01000009.1"/>
</dbReference>
<evidence type="ECO:0000256" key="4">
    <source>
        <dbReference type="ARBA" id="ARBA00023136"/>
    </source>
</evidence>
<feature type="transmembrane region" description="Helical" evidence="5">
    <location>
        <begin position="78"/>
        <end position="96"/>
    </location>
</feature>